<dbReference type="GO" id="GO:0016020">
    <property type="term" value="C:membrane"/>
    <property type="evidence" value="ECO:0007669"/>
    <property type="project" value="InterPro"/>
</dbReference>
<evidence type="ECO:0000313" key="5">
    <source>
        <dbReference type="Proteomes" id="UP000652681"/>
    </source>
</evidence>
<keyword evidence="1" id="KW-0472">Membrane</keyword>
<dbReference type="InterPro" id="IPR036890">
    <property type="entry name" value="HATPase_C_sf"/>
</dbReference>
<evidence type="ECO:0000259" key="3">
    <source>
        <dbReference type="Pfam" id="PF06580"/>
    </source>
</evidence>
<dbReference type="SUPFAM" id="SSF55874">
    <property type="entry name" value="ATPase domain of HSP90 chaperone/DNA topoisomerase II/histidine kinase"/>
    <property type="match status" value="1"/>
</dbReference>
<keyword evidence="1" id="KW-0812">Transmembrane</keyword>
<dbReference type="InterPro" id="IPR015943">
    <property type="entry name" value="WD40/YVTN_repeat-like_dom_sf"/>
</dbReference>
<dbReference type="PANTHER" id="PTHR34220:SF7">
    <property type="entry name" value="SENSOR HISTIDINE KINASE YPDA"/>
    <property type="match status" value="1"/>
</dbReference>
<dbReference type="InterPro" id="IPR003594">
    <property type="entry name" value="HATPase_dom"/>
</dbReference>
<dbReference type="InterPro" id="IPR013783">
    <property type="entry name" value="Ig-like_fold"/>
</dbReference>
<keyword evidence="5" id="KW-1185">Reference proteome</keyword>
<dbReference type="PANTHER" id="PTHR34220">
    <property type="entry name" value="SENSOR HISTIDINE KINASE YPDA"/>
    <property type="match status" value="1"/>
</dbReference>
<feature type="transmembrane region" description="Helical" evidence="1">
    <location>
        <begin position="706"/>
        <end position="723"/>
    </location>
</feature>
<accession>A0A8J6PNB4</accession>
<feature type="domain" description="Histidine kinase/HSP90-like ATPase" evidence="2">
    <location>
        <begin position="849"/>
        <end position="941"/>
    </location>
</feature>
<name>A0A8J6PNB4_9FLAO</name>
<dbReference type="Pfam" id="PF02518">
    <property type="entry name" value="HATPase_c"/>
    <property type="match status" value="1"/>
</dbReference>
<dbReference type="InterPro" id="IPR010559">
    <property type="entry name" value="Sig_transdc_His_kin_internal"/>
</dbReference>
<evidence type="ECO:0000256" key="1">
    <source>
        <dbReference type="SAM" id="Phobius"/>
    </source>
</evidence>
<keyword evidence="1" id="KW-1133">Transmembrane helix</keyword>
<dbReference type="GO" id="GO:0000155">
    <property type="term" value="F:phosphorelay sensor kinase activity"/>
    <property type="evidence" value="ECO:0007669"/>
    <property type="project" value="InterPro"/>
</dbReference>
<organism evidence="4 5">
    <name type="scientific">Taishania pollutisoli</name>
    <dbReference type="NCBI Taxonomy" id="2766479"/>
    <lineage>
        <taxon>Bacteria</taxon>
        <taxon>Pseudomonadati</taxon>
        <taxon>Bacteroidota</taxon>
        <taxon>Flavobacteriia</taxon>
        <taxon>Flavobacteriales</taxon>
        <taxon>Crocinitomicaceae</taxon>
        <taxon>Taishania</taxon>
    </lineage>
</organism>
<dbReference type="EMBL" id="JACVEL010000002">
    <property type="protein sequence ID" value="MBC9811463.1"/>
    <property type="molecule type" value="Genomic_DNA"/>
</dbReference>
<dbReference type="Gene3D" id="2.60.40.10">
    <property type="entry name" value="Immunoglobulins"/>
    <property type="match status" value="1"/>
</dbReference>
<dbReference type="Pfam" id="PF06580">
    <property type="entry name" value="His_kinase"/>
    <property type="match status" value="1"/>
</dbReference>
<feature type="domain" description="Signal transduction histidine kinase internal region" evidence="3">
    <location>
        <begin position="748"/>
        <end position="824"/>
    </location>
</feature>
<gene>
    <name evidence="4" type="ORF">H9Y05_03145</name>
</gene>
<proteinExistence type="predicted"/>
<evidence type="ECO:0000313" key="4">
    <source>
        <dbReference type="EMBL" id="MBC9811463.1"/>
    </source>
</evidence>
<evidence type="ECO:0000259" key="2">
    <source>
        <dbReference type="Pfam" id="PF02518"/>
    </source>
</evidence>
<dbReference type="AlphaFoldDB" id="A0A8J6PNB4"/>
<dbReference type="Gene3D" id="2.130.10.10">
    <property type="entry name" value="YVTN repeat-like/Quinoprotein amine dehydrogenase"/>
    <property type="match status" value="2"/>
</dbReference>
<sequence length="952" mass="108036">MRLFLTTNLICICIAAGYSQTNLHTVQYTTQSGMLSNTTYYGLFDRDNFLWICQNHGLSRFDGTHFTNFTVEDGLPDNDIIYVTEDSTGTIWAQPFQREPAFLKKNAVRFQTIRTIIHPDTVKKDQSYRVFPLRDGKVGLISENGVIRIIQHNRLLTSYFLRSRFPGIYLHYHNAFLYETHDKKMILFCSLNKFTFDLTQRTVKQEPFYGYLRVESFGEWICFQSVLNGPPLLCLNSRTGEQISIPLTRSVHRFGVFKTGVLINPEEASLLFFDFKTRKVVELPEHVILAHATENKAGDVRVLFSADNGIRVQNQPSGTEEQFQGKIPGFFHLQKNQLYVSDFIGNLLNLPDGSVRNITAGTYDVGVFSEQVNGKDLVYGNSTIIISNPDELIYDAANMMGVKAVSILNDSIRYVATRKGAFWFNNKTRKAKLLYLGRSTAISPGPNGSVFIGTIQGLIERTASGELINWSDAGTFNPIRITDLSFRNGILWVATAGEGLSAVYNGKAHLILNAENGTSRNHIETIEASDNGQLYIGYINGAQQLSYTFSGGKLHIEDLTELPVFRGEGIRNFFFHADTMYGLSTSSLYRFDTRTKIPVRSFQLQITRVLLNKTALTIQPRTALASGKYDLQVEFSTQNYQRLPVRYRYRVNTGNWIYVSDGSLSLDQLGSGNYRITIQVLNNYNRPSDSYTLTISIAYPFYVQNWFLVAMGFCLIILLYLLVRYFTKRHYQKLNDELLQQNKLRELELVALKAQINPHFVFNCLNSIKSLMYQKRIGEADRYIDRFATLFRNTLEASFERNYPLSSEISYLQAYLEIEQLSSNNGFNFELILSPSLDPERIFIPAMLLQPHVENAVKHGVSARNDKQGLITVSFDLQGERLVCTVRDNGPGSVRQPLPKESHLHTGKGISITEKRAQLYAIDTAFIEHATGGRSVILTLQITLQHDSSACY</sequence>
<reference evidence="4" key="1">
    <citation type="submission" date="2020-09" db="EMBL/GenBank/DDBJ databases">
        <title>Taishania pollutisoli gen. nov., sp. nov., Isolated from Tetrabromobisphenol A-Contaminated Soil.</title>
        <authorList>
            <person name="Chen Q."/>
        </authorList>
    </citation>
    <scope>NUCLEOTIDE SEQUENCE</scope>
    <source>
        <strain evidence="4">CZZ-1</strain>
    </source>
</reference>
<comment type="caution">
    <text evidence="4">The sequence shown here is derived from an EMBL/GenBank/DDBJ whole genome shotgun (WGS) entry which is preliminary data.</text>
</comment>
<dbReference type="Proteomes" id="UP000652681">
    <property type="component" value="Unassembled WGS sequence"/>
</dbReference>
<dbReference type="SUPFAM" id="SSF63829">
    <property type="entry name" value="Calcium-dependent phosphotriesterase"/>
    <property type="match status" value="1"/>
</dbReference>
<keyword evidence="4" id="KW-0418">Kinase</keyword>
<dbReference type="RefSeq" id="WP_216713483.1">
    <property type="nucleotide sequence ID" value="NZ_JACVEL010000002.1"/>
</dbReference>
<protein>
    <submittedName>
        <fullName evidence="4">Histidine kinase</fullName>
    </submittedName>
</protein>
<keyword evidence="4" id="KW-0808">Transferase</keyword>
<dbReference type="Gene3D" id="3.30.565.10">
    <property type="entry name" value="Histidine kinase-like ATPase, C-terminal domain"/>
    <property type="match status" value="1"/>
</dbReference>
<dbReference type="InterPro" id="IPR050640">
    <property type="entry name" value="Bact_2-comp_sensor_kinase"/>
</dbReference>